<dbReference type="InterPro" id="IPR013096">
    <property type="entry name" value="Cupin_2"/>
</dbReference>
<dbReference type="Gene3D" id="2.60.120.10">
    <property type="entry name" value="Jelly Rolls"/>
    <property type="match status" value="1"/>
</dbReference>
<dbReference type="AlphaFoldDB" id="A0A9D1IC04"/>
<dbReference type="InterPro" id="IPR014710">
    <property type="entry name" value="RmlC-like_jellyroll"/>
</dbReference>
<dbReference type="PANTHER" id="PTHR43346:SF1">
    <property type="entry name" value="QUERCETIN 2,3-DIOXYGENASE-RELATED"/>
    <property type="match status" value="1"/>
</dbReference>
<reference evidence="2" key="1">
    <citation type="submission" date="2020-10" db="EMBL/GenBank/DDBJ databases">
        <authorList>
            <person name="Gilroy R."/>
        </authorList>
    </citation>
    <scope>NUCLEOTIDE SEQUENCE</scope>
    <source>
        <strain evidence="2">ChiHcec3-11533</strain>
    </source>
</reference>
<dbReference type="InterPro" id="IPR052538">
    <property type="entry name" value="Flavonoid_dioxygenase-like"/>
</dbReference>
<organism evidence="2 3">
    <name type="scientific">Candidatus Pullichristensenella excrementigallinarum</name>
    <dbReference type="NCBI Taxonomy" id="2840907"/>
    <lineage>
        <taxon>Bacteria</taxon>
        <taxon>Bacillati</taxon>
        <taxon>Bacillota</taxon>
        <taxon>Clostridia</taxon>
        <taxon>Candidatus Pullichristensenella</taxon>
    </lineage>
</organism>
<comment type="caution">
    <text evidence="2">The sequence shown here is derived from an EMBL/GenBank/DDBJ whole genome shotgun (WGS) entry which is preliminary data.</text>
</comment>
<dbReference type="SUPFAM" id="SSF51182">
    <property type="entry name" value="RmlC-like cupins"/>
    <property type="match status" value="1"/>
</dbReference>
<name>A0A9D1IC04_9FIRM</name>
<dbReference type="EMBL" id="DVMU01000149">
    <property type="protein sequence ID" value="HIU34218.1"/>
    <property type="molecule type" value="Genomic_DNA"/>
</dbReference>
<dbReference type="PANTHER" id="PTHR43346">
    <property type="entry name" value="LIGAND BINDING DOMAIN PROTEIN, PUTATIVE (AFU_ORTHOLOGUE AFUA_6G14370)-RELATED"/>
    <property type="match status" value="1"/>
</dbReference>
<gene>
    <name evidence="2" type="ORF">IAB02_06605</name>
</gene>
<evidence type="ECO:0000313" key="3">
    <source>
        <dbReference type="Proteomes" id="UP000824072"/>
    </source>
</evidence>
<accession>A0A9D1IC04</accession>
<proteinExistence type="predicted"/>
<dbReference type="CDD" id="cd02208">
    <property type="entry name" value="cupin_RmlC-like"/>
    <property type="match status" value="1"/>
</dbReference>
<evidence type="ECO:0000259" key="1">
    <source>
        <dbReference type="Pfam" id="PF07883"/>
    </source>
</evidence>
<dbReference type="Proteomes" id="UP000824072">
    <property type="component" value="Unassembled WGS sequence"/>
</dbReference>
<reference evidence="2" key="2">
    <citation type="journal article" date="2021" name="PeerJ">
        <title>Extensive microbial diversity within the chicken gut microbiome revealed by metagenomics and culture.</title>
        <authorList>
            <person name="Gilroy R."/>
            <person name="Ravi A."/>
            <person name="Getino M."/>
            <person name="Pursley I."/>
            <person name="Horton D.L."/>
            <person name="Alikhan N.F."/>
            <person name="Baker D."/>
            <person name="Gharbi K."/>
            <person name="Hall N."/>
            <person name="Watson M."/>
            <person name="Adriaenssens E.M."/>
            <person name="Foster-Nyarko E."/>
            <person name="Jarju S."/>
            <person name="Secka A."/>
            <person name="Antonio M."/>
            <person name="Oren A."/>
            <person name="Chaudhuri R.R."/>
            <person name="La Ragione R."/>
            <person name="Hildebrand F."/>
            <person name="Pallen M.J."/>
        </authorList>
    </citation>
    <scope>NUCLEOTIDE SEQUENCE</scope>
    <source>
        <strain evidence="2">ChiHcec3-11533</strain>
    </source>
</reference>
<feature type="domain" description="Cupin type-2" evidence="1">
    <location>
        <begin position="52"/>
        <end position="115"/>
    </location>
</feature>
<evidence type="ECO:0000313" key="2">
    <source>
        <dbReference type="EMBL" id="HIU34218.1"/>
    </source>
</evidence>
<sequence>MQDKEQVRKTGGIFNIHEGYNWAKSTGLDVHLVLTPRLGSHNVGITSGVHLPGMEFEPHVHPLSEELVFCFEGEGEFYLYDRWIPVKAGDVLYAPPGVYHGTRKPKDSEGRFVTIGVATPPQLDLYNRIGYDVLAEEQGKAEE</sequence>
<dbReference type="InterPro" id="IPR011051">
    <property type="entry name" value="RmlC_Cupin_sf"/>
</dbReference>
<protein>
    <submittedName>
        <fullName evidence="2">Cupin domain-containing protein</fullName>
    </submittedName>
</protein>
<dbReference type="Pfam" id="PF07883">
    <property type="entry name" value="Cupin_2"/>
    <property type="match status" value="1"/>
</dbReference>